<proteinExistence type="predicted"/>
<dbReference type="SFLD" id="SFLDS00003">
    <property type="entry name" value="Haloacid_Dehalogenase"/>
    <property type="match status" value="1"/>
</dbReference>
<dbReference type="InterPro" id="IPR000150">
    <property type="entry name" value="Cof"/>
</dbReference>
<dbReference type="GO" id="GO:0005829">
    <property type="term" value="C:cytosol"/>
    <property type="evidence" value="ECO:0007669"/>
    <property type="project" value="TreeGrafter"/>
</dbReference>
<dbReference type="Gene3D" id="3.40.50.1000">
    <property type="entry name" value="HAD superfamily/HAD-like"/>
    <property type="match status" value="1"/>
</dbReference>
<sequence length="288" mass="30793">MTDQTTDTTPGPARPPRATRISLMVSDVDGTLVTPDKLVAPATVEAVRRLHAAGVAFAAVSSRPPRGMKILIEPLELEIFGGFNGSSIVHADYSPVEQHFVPLEAAHLAVDTMRARGADIWVFADNEWYIENPDSQYVPREIRTVQFQPTLVTSFGDHIGRAGKIVGSSSDFDMLAACETELQALLGDRASARRSQHYYLDVTAPVVDKGYAVRAFAGYFGVPLNEVAVIGDMANDLPMFANAGLAIAMGNATDAVKALADHVTTTNAENGIANAIDRFVLPLAAGRS</sequence>
<dbReference type="NCBIfam" id="TIGR01484">
    <property type="entry name" value="HAD-SF-IIB"/>
    <property type="match status" value="1"/>
</dbReference>
<dbReference type="GO" id="GO:0000287">
    <property type="term" value="F:magnesium ion binding"/>
    <property type="evidence" value="ECO:0007669"/>
    <property type="project" value="TreeGrafter"/>
</dbReference>
<keyword evidence="1" id="KW-0378">Hydrolase</keyword>
<evidence type="ECO:0000313" key="1">
    <source>
        <dbReference type="EMBL" id="MCS0495082.1"/>
    </source>
</evidence>
<dbReference type="GO" id="GO:0016791">
    <property type="term" value="F:phosphatase activity"/>
    <property type="evidence" value="ECO:0007669"/>
    <property type="project" value="UniProtKB-ARBA"/>
</dbReference>
<keyword evidence="2" id="KW-1185">Reference proteome</keyword>
<dbReference type="InterPro" id="IPR023214">
    <property type="entry name" value="HAD_sf"/>
</dbReference>
<dbReference type="EMBL" id="JANTHZ010000002">
    <property type="protein sequence ID" value="MCS0495082.1"/>
    <property type="molecule type" value="Genomic_DNA"/>
</dbReference>
<dbReference type="InterPro" id="IPR006379">
    <property type="entry name" value="HAD-SF_hydro_IIB"/>
</dbReference>
<dbReference type="PANTHER" id="PTHR10000">
    <property type="entry name" value="PHOSPHOSERINE PHOSPHATASE"/>
    <property type="match status" value="1"/>
</dbReference>
<dbReference type="NCBIfam" id="TIGR00099">
    <property type="entry name" value="Cof-subfamily"/>
    <property type="match status" value="1"/>
</dbReference>
<dbReference type="SUPFAM" id="SSF56784">
    <property type="entry name" value="HAD-like"/>
    <property type="match status" value="1"/>
</dbReference>
<dbReference type="PROSITE" id="PS01228">
    <property type="entry name" value="COF_1"/>
    <property type="match status" value="1"/>
</dbReference>
<dbReference type="PANTHER" id="PTHR10000:SF8">
    <property type="entry name" value="HAD SUPERFAMILY HYDROLASE-LIKE, TYPE 3"/>
    <property type="match status" value="1"/>
</dbReference>
<name>A0A9X2T1S4_9HYPH</name>
<evidence type="ECO:0000313" key="2">
    <source>
        <dbReference type="Proteomes" id="UP001151088"/>
    </source>
</evidence>
<dbReference type="Proteomes" id="UP001151088">
    <property type="component" value="Unassembled WGS sequence"/>
</dbReference>
<reference evidence="1" key="1">
    <citation type="submission" date="2022-08" db="EMBL/GenBank/DDBJ databases">
        <authorList>
            <person name="Li F."/>
        </authorList>
    </citation>
    <scope>NUCLEOTIDE SEQUENCE</scope>
    <source>
        <strain evidence="1">MQZ15Z-1</strain>
    </source>
</reference>
<comment type="caution">
    <text evidence="1">The sequence shown here is derived from an EMBL/GenBank/DDBJ whole genome shotgun (WGS) entry which is preliminary data.</text>
</comment>
<dbReference type="InterPro" id="IPR036412">
    <property type="entry name" value="HAD-like_sf"/>
</dbReference>
<organism evidence="1 2">
    <name type="scientific">Ancylobacter mangrovi</name>
    <dbReference type="NCBI Taxonomy" id="2972472"/>
    <lineage>
        <taxon>Bacteria</taxon>
        <taxon>Pseudomonadati</taxon>
        <taxon>Pseudomonadota</taxon>
        <taxon>Alphaproteobacteria</taxon>
        <taxon>Hyphomicrobiales</taxon>
        <taxon>Xanthobacteraceae</taxon>
        <taxon>Ancylobacter</taxon>
    </lineage>
</organism>
<dbReference type="RefSeq" id="WP_258732123.1">
    <property type="nucleotide sequence ID" value="NZ_JANTHZ010000002.1"/>
</dbReference>
<dbReference type="AlphaFoldDB" id="A0A9X2T1S4"/>
<dbReference type="CDD" id="cd07516">
    <property type="entry name" value="HAD_Pase"/>
    <property type="match status" value="1"/>
</dbReference>
<gene>
    <name evidence="1" type="ORF">NVS89_08230</name>
</gene>
<accession>A0A9X2T1S4</accession>
<dbReference type="Gene3D" id="3.30.1240.10">
    <property type="match status" value="1"/>
</dbReference>
<dbReference type="SFLD" id="SFLDG01140">
    <property type="entry name" value="C2.B:_Phosphomannomutase_and_P"/>
    <property type="match status" value="1"/>
</dbReference>
<dbReference type="Pfam" id="PF08282">
    <property type="entry name" value="Hydrolase_3"/>
    <property type="match status" value="1"/>
</dbReference>
<protein>
    <submittedName>
        <fullName evidence="1">HAD family hydrolase</fullName>
    </submittedName>
</protein>